<dbReference type="Proteomes" id="UP000248827">
    <property type="component" value="Unassembled WGS sequence"/>
</dbReference>
<evidence type="ECO:0000313" key="2">
    <source>
        <dbReference type="Proteomes" id="UP000248827"/>
    </source>
</evidence>
<dbReference type="PANTHER" id="PTHR39173:SF1">
    <property type="entry name" value="ACETYLTRANSFERASE"/>
    <property type="match status" value="1"/>
</dbReference>
<protein>
    <submittedName>
        <fullName evidence="1">Uncharacterized protein</fullName>
    </submittedName>
</protein>
<dbReference type="Gene3D" id="3.40.630.30">
    <property type="match status" value="1"/>
</dbReference>
<organism evidence="1 2">
    <name type="scientific">Paenibacillus pabuli</name>
    <dbReference type="NCBI Taxonomy" id="1472"/>
    <lineage>
        <taxon>Bacteria</taxon>
        <taxon>Bacillati</taxon>
        <taxon>Bacillota</taxon>
        <taxon>Bacilli</taxon>
        <taxon>Bacillales</taxon>
        <taxon>Paenibacillaceae</taxon>
        <taxon>Paenibacillus</taxon>
    </lineage>
</organism>
<dbReference type="RefSeq" id="WP_111619108.1">
    <property type="nucleotide sequence ID" value="NZ_QLLI01000002.1"/>
</dbReference>
<evidence type="ECO:0000313" key="1">
    <source>
        <dbReference type="EMBL" id="RAJ00930.1"/>
    </source>
</evidence>
<gene>
    <name evidence="1" type="ORF">DET54_102417</name>
</gene>
<keyword evidence="2" id="KW-1185">Reference proteome</keyword>
<reference evidence="1 2" key="1">
    <citation type="submission" date="2018-06" db="EMBL/GenBank/DDBJ databases">
        <title>Freshwater and sediment microbial communities from various areas in North America, analyzing microbe dynamics in response to fracking.</title>
        <authorList>
            <person name="Lamendella R."/>
        </authorList>
    </citation>
    <scope>NUCLEOTIDE SEQUENCE [LARGE SCALE GENOMIC DNA]</scope>
    <source>
        <strain evidence="1 2">NG-13</strain>
    </source>
</reference>
<sequence>MNDQLVLSNPSIELKDSYLSFYQEWKQSGEDMVPWVIEKDPENFEDMITWLNNNKQGININGFVANSTYWLVANQMVVGAVNIRHELTDKLFHSGGHIGYRIRPSKKIFKLRLLTGALICGDGLRREITANNSFGVREYRNVIRQTQMIREPFGSQLEDIFNSLCN</sequence>
<proteinExistence type="predicted"/>
<dbReference type="EMBL" id="QLLI01000002">
    <property type="protein sequence ID" value="RAJ00930.1"/>
    <property type="molecule type" value="Genomic_DNA"/>
</dbReference>
<name>A0ABX9BQ92_9BACL</name>
<dbReference type="PANTHER" id="PTHR39173">
    <property type="entry name" value="ACETYLTRANSFERASE"/>
    <property type="match status" value="1"/>
</dbReference>
<comment type="caution">
    <text evidence="1">The sequence shown here is derived from an EMBL/GenBank/DDBJ whole genome shotgun (WGS) entry which is preliminary data.</text>
</comment>
<accession>A0ABX9BQ92</accession>